<dbReference type="GO" id="GO:0052588">
    <property type="term" value="F:diacetyl reductase ((S)-acetoin forming) (NAD+) activity"/>
    <property type="evidence" value="ECO:0007669"/>
    <property type="project" value="UniProtKB-EC"/>
</dbReference>
<dbReference type="InterPro" id="IPR002347">
    <property type="entry name" value="SDR_fam"/>
</dbReference>
<evidence type="ECO:0000259" key="2">
    <source>
        <dbReference type="SMART" id="SM00822"/>
    </source>
</evidence>
<dbReference type="InterPro" id="IPR057326">
    <property type="entry name" value="KR_dom"/>
</dbReference>
<dbReference type="KEGG" id="amob:HG15A2_06570"/>
<dbReference type="Gene3D" id="3.40.50.720">
    <property type="entry name" value="NAD(P)-binding Rossmann-like Domain"/>
    <property type="match status" value="1"/>
</dbReference>
<dbReference type="AlphaFoldDB" id="A0A517MRA0"/>
<keyword evidence="4" id="KW-1185">Reference proteome</keyword>
<evidence type="ECO:0000256" key="1">
    <source>
        <dbReference type="RuleBase" id="RU000363"/>
    </source>
</evidence>
<dbReference type="InterPro" id="IPR036291">
    <property type="entry name" value="NAD(P)-bd_dom_sf"/>
</dbReference>
<dbReference type="SUPFAM" id="SSF51735">
    <property type="entry name" value="NAD(P)-binding Rossmann-fold domains"/>
    <property type="match status" value="1"/>
</dbReference>
<keyword evidence="3" id="KW-0560">Oxidoreductase</keyword>
<dbReference type="Proteomes" id="UP000319852">
    <property type="component" value="Chromosome"/>
</dbReference>
<reference evidence="3 4" key="1">
    <citation type="submission" date="2019-02" db="EMBL/GenBank/DDBJ databases">
        <title>Deep-cultivation of Planctomycetes and their phenomic and genomic characterization uncovers novel biology.</title>
        <authorList>
            <person name="Wiegand S."/>
            <person name="Jogler M."/>
            <person name="Boedeker C."/>
            <person name="Pinto D."/>
            <person name="Vollmers J."/>
            <person name="Rivas-Marin E."/>
            <person name="Kohn T."/>
            <person name="Peeters S.H."/>
            <person name="Heuer A."/>
            <person name="Rast P."/>
            <person name="Oberbeckmann S."/>
            <person name="Bunk B."/>
            <person name="Jeske O."/>
            <person name="Meyerdierks A."/>
            <person name="Storesund J.E."/>
            <person name="Kallscheuer N."/>
            <person name="Luecker S."/>
            <person name="Lage O.M."/>
            <person name="Pohl T."/>
            <person name="Merkel B.J."/>
            <person name="Hornburger P."/>
            <person name="Mueller R.-W."/>
            <person name="Bruemmer F."/>
            <person name="Labrenz M."/>
            <person name="Spormann A.M."/>
            <person name="Op den Camp H."/>
            <person name="Overmann J."/>
            <person name="Amann R."/>
            <person name="Jetten M.S.M."/>
            <person name="Mascher T."/>
            <person name="Medema M.H."/>
            <person name="Devos D.P."/>
            <person name="Kaster A.-K."/>
            <person name="Ovreas L."/>
            <person name="Rohde M."/>
            <person name="Galperin M.Y."/>
            <person name="Jogler C."/>
        </authorList>
    </citation>
    <scope>NUCLEOTIDE SEQUENCE [LARGE SCALE GENOMIC DNA]</scope>
    <source>
        <strain evidence="3 4">HG15A2</strain>
    </source>
</reference>
<organism evidence="3 4">
    <name type="scientific">Adhaeretor mobilis</name>
    <dbReference type="NCBI Taxonomy" id="1930276"/>
    <lineage>
        <taxon>Bacteria</taxon>
        <taxon>Pseudomonadati</taxon>
        <taxon>Planctomycetota</taxon>
        <taxon>Planctomycetia</taxon>
        <taxon>Pirellulales</taxon>
        <taxon>Lacipirellulaceae</taxon>
        <taxon>Adhaeretor</taxon>
    </lineage>
</organism>
<dbReference type="SMART" id="SM00822">
    <property type="entry name" value="PKS_KR"/>
    <property type="match status" value="1"/>
</dbReference>
<proteinExistence type="inferred from homology"/>
<dbReference type="PANTHER" id="PTHR43313:SF1">
    <property type="entry name" value="3BETA-HYDROXYSTEROID DEHYDROGENASE DHS-16"/>
    <property type="match status" value="1"/>
</dbReference>
<dbReference type="PRINTS" id="PR00081">
    <property type="entry name" value="GDHRDH"/>
</dbReference>
<dbReference type="Pfam" id="PF00106">
    <property type="entry name" value="adh_short"/>
    <property type="match status" value="1"/>
</dbReference>
<protein>
    <submittedName>
        <fullName evidence="3">Diacetyl reductase [(S)-acetoin forming]</fullName>
        <ecNumber evidence="3">1.1.1.304</ecNumber>
    </submittedName>
</protein>
<sequence>MPINQRTVLVTGCSSGIGRAIVERLADDGFHVFAGLRGEPSESEWAEHASVTPVRVDVTSDKQVQQVVQQIDQSSPQGLYALVNNAGLAAPAATELTSVEELRQLLEVNTIGVLRMIQAFLPALRRGSGRVVNISSMNGIVALPMVGAYSASKFAMEALSDTLRVELRPWSVPVVVIRPGQIRTAIFDKAREALAERASQVPAHLEPGYEKFYRKCAQFNERGAKTGGQPEAVAAVVAKALTSRRPKPHYFVGWDAWGLAALKWAVPQRLLDRLVARASGLMKKV</sequence>
<evidence type="ECO:0000313" key="3">
    <source>
        <dbReference type="EMBL" id="QDS97396.1"/>
    </source>
</evidence>
<dbReference type="CDD" id="cd05374">
    <property type="entry name" value="17beta-HSD-like_SDR_c"/>
    <property type="match status" value="1"/>
</dbReference>
<dbReference type="InterPro" id="IPR020904">
    <property type="entry name" value="Sc_DH/Rdtase_CS"/>
</dbReference>
<dbReference type="EMBL" id="CP036263">
    <property type="protein sequence ID" value="QDS97396.1"/>
    <property type="molecule type" value="Genomic_DNA"/>
</dbReference>
<accession>A0A517MRA0</accession>
<dbReference type="PROSITE" id="PS00061">
    <property type="entry name" value="ADH_SHORT"/>
    <property type="match status" value="1"/>
</dbReference>
<dbReference type="PANTHER" id="PTHR43313">
    <property type="entry name" value="SHORT-CHAIN DEHYDROGENASE/REDUCTASE FAMILY 9C"/>
    <property type="match status" value="1"/>
</dbReference>
<gene>
    <name evidence="3" type="primary">budC</name>
    <name evidence="3" type="ORF">HG15A2_06570</name>
</gene>
<name>A0A517MRA0_9BACT</name>
<dbReference type="PRINTS" id="PR00080">
    <property type="entry name" value="SDRFAMILY"/>
</dbReference>
<dbReference type="GO" id="GO:0008202">
    <property type="term" value="P:steroid metabolic process"/>
    <property type="evidence" value="ECO:0007669"/>
    <property type="project" value="TreeGrafter"/>
</dbReference>
<dbReference type="OrthoDB" id="9775296at2"/>
<evidence type="ECO:0000313" key="4">
    <source>
        <dbReference type="Proteomes" id="UP000319852"/>
    </source>
</evidence>
<dbReference type="EC" id="1.1.1.304" evidence="3"/>
<feature type="domain" description="Ketoreductase" evidence="2">
    <location>
        <begin position="6"/>
        <end position="185"/>
    </location>
</feature>
<comment type="similarity">
    <text evidence="1">Belongs to the short-chain dehydrogenases/reductases (SDR) family.</text>
</comment>
<dbReference type="RefSeq" id="WP_145057743.1">
    <property type="nucleotide sequence ID" value="NZ_CP036263.1"/>
</dbReference>